<dbReference type="Gene3D" id="3.40.30.10">
    <property type="entry name" value="Glutaredoxin"/>
    <property type="match status" value="1"/>
</dbReference>
<feature type="domain" description="Thioredoxin" evidence="3">
    <location>
        <begin position="7"/>
        <end position="145"/>
    </location>
</feature>
<evidence type="ECO:0000256" key="2">
    <source>
        <dbReference type="ARBA" id="ARBA00023157"/>
    </source>
</evidence>
<evidence type="ECO:0000313" key="4">
    <source>
        <dbReference type="EMBL" id="OIW31828.1"/>
    </source>
</evidence>
<dbReference type="STRING" id="1408157.A0A1J7JR35"/>
<comment type="similarity">
    <text evidence="1">Belongs to the thioredoxin family.</text>
</comment>
<dbReference type="FunFam" id="3.40.30.10:FF:000245">
    <property type="entry name" value="Thioredoxin"/>
    <property type="match status" value="1"/>
</dbReference>
<accession>A0A1J7JR35</accession>
<protein>
    <submittedName>
        <fullName evidence="4">Thioredoxin</fullName>
    </submittedName>
</protein>
<evidence type="ECO:0000256" key="1">
    <source>
        <dbReference type="ARBA" id="ARBA00008987"/>
    </source>
</evidence>
<evidence type="ECO:0000259" key="3">
    <source>
        <dbReference type="PROSITE" id="PS51352"/>
    </source>
</evidence>
<keyword evidence="5" id="KW-1185">Reference proteome</keyword>
<dbReference type="InterPro" id="IPR036249">
    <property type="entry name" value="Thioredoxin-like_sf"/>
</dbReference>
<dbReference type="InterPro" id="IPR013766">
    <property type="entry name" value="Thioredoxin_domain"/>
</dbReference>
<dbReference type="EMBL" id="KV875095">
    <property type="protein sequence ID" value="OIW31828.1"/>
    <property type="molecule type" value="Genomic_DNA"/>
</dbReference>
<dbReference type="Pfam" id="PF00085">
    <property type="entry name" value="Thioredoxin"/>
    <property type="match status" value="1"/>
</dbReference>
<dbReference type="AlphaFoldDB" id="A0A1J7JR35"/>
<reference evidence="4 5" key="1">
    <citation type="submission" date="2016-10" db="EMBL/GenBank/DDBJ databases">
        <title>Draft genome sequence of Coniochaeta ligniaria NRRL30616, a lignocellulolytic fungus for bioabatement of inhibitors in plant biomass hydrolysates.</title>
        <authorList>
            <consortium name="DOE Joint Genome Institute"/>
            <person name="Jimenez D.J."/>
            <person name="Hector R.E."/>
            <person name="Riley R."/>
            <person name="Sun H."/>
            <person name="Grigoriev I.V."/>
            <person name="Van Elsas J.D."/>
            <person name="Nichols N.N."/>
        </authorList>
    </citation>
    <scope>NUCLEOTIDE SEQUENCE [LARGE SCALE GENOMIC DNA]</scope>
    <source>
        <strain evidence="4 5">NRRL 30616</strain>
    </source>
</reference>
<dbReference type="OrthoDB" id="10263751at2759"/>
<proteinExistence type="inferred from homology"/>
<dbReference type="PRINTS" id="PR00421">
    <property type="entry name" value="THIOREDOXIN"/>
</dbReference>
<dbReference type="FunCoup" id="A0A1J7JR35">
    <property type="interactions" value="661"/>
</dbReference>
<keyword evidence="2" id="KW-1015">Disulfide bond</keyword>
<dbReference type="PROSITE" id="PS51352">
    <property type="entry name" value="THIOREDOXIN_2"/>
    <property type="match status" value="1"/>
</dbReference>
<sequence length="150" mass="16747">MSFKPLLRAFQPAIRQATITNTTPRILTSRLFHTTLPRMTVHNIATLEEFKETIAKNQVVMLDAFATWCGPCKAIAPQIAKWAEGDFKDKIYFAKFDVDALPELAQELGVRAMPTFIIFKDGEKVDEFVGANPPALQKVLVKNLPEGVSV</sequence>
<evidence type="ECO:0000313" key="5">
    <source>
        <dbReference type="Proteomes" id="UP000182658"/>
    </source>
</evidence>
<gene>
    <name evidence="4" type="ORF">CONLIGDRAFT_629513</name>
</gene>
<dbReference type="InParanoid" id="A0A1J7JR35"/>
<organism evidence="4 5">
    <name type="scientific">Coniochaeta ligniaria NRRL 30616</name>
    <dbReference type="NCBI Taxonomy" id="1408157"/>
    <lineage>
        <taxon>Eukaryota</taxon>
        <taxon>Fungi</taxon>
        <taxon>Dikarya</taxon>
        <taxon>Ascomycota</taxon>
        <taxon>Pezizomycotina</taxon>
        <taxon>Sordariomycetes</taxon>
        <taxon>Sordariomycetidae</taxon>
        <taxon>Coniochaetales</taxon>
        <taxon>Coniochaetaceae</taxon>
        <taxon>Coniochaeta</taxon>
    </lineage>
</organism>
<dbReference type="CDD" id="cd02947">
    <property type="entry name" value="TRX_family"/>
    <property type="match status" value="1"/>
</dbReference>
<dbReference type="Proteomes" id="UP000182658">
    <property type="component" value="Unassembled WGS sequence"/>
</dbReference>
<dbReference type="SUPFAM" id="SSF52833">
    <property type="entry name" value="Thioredoxin-like"/>
    <property type="match status" value="1"/>
</dbReference>
<dbReference type="PANTHER" id="PTHR46115">
    <property type="entry name" value="THIOREDOXIN-LIKE PROTEIN 1"/>
    <property type="match status" value="1"/>
</dbReference>
<name>A0A1J7JR35_9PEZI</name>